<dbReference type="InterPro" id="IPR011042">
    <property type="entry name" value="6-blade_b-propeller_TolB-like"/>
</dbReference>
<evidence type="ECO:0000259" key="2">
    <source>
        <dbReference type="Pfam" id="PF07995"/>
    </source>
</evidence>
<feature type="chain" id="PRO_5012499281" evidence="1">
    <location>
        <begin position="25"/>
        <end position="362"/>
    </location>
</feature>
<dbReference type="GO" id="GO:0016491">
    <property type="term" value="F:oxidoreductase activity"/>
    <property type="evidence" value="ECO:0007669"/>
    <property type="project" value="UniProtKB-KW"/>
</dbReference>
<reference evidence="3 4" key="1">
    <citation type="submission" date="2016-10" db="EMBL/GenBank/DDBJ databases">
        <title>Genome sequence of Planktotalea frisia SH6-1.</title>
        <authorList>
            <person name="Poehlein A."/>
            <person name="Bakenhus I."/>
            <person name="Voget S."/>
            <person name="Brinkhoff T."/>
            <person name="Simon M."/>
        </authorList>
    </citation>
    <scope>NUCLEOTIDE SEQUENCE [LARGE SCALE GENOMIC DNA]</scope>
    <source>
        <strain evidence="3 4">SH6-1</strain>
    </source>
</reference>
<dbReference type="PANTHER" id="PTHR19328:SF75">
    <property type="entry name" value="ALDOSE SUGAR DEHYDROGENASE YLII"/>
    <property type="match status" value="1"/>
</dbReference>
<dbReference type="Proteomes" id="UP000184514">
    <property type="component" value="Unassembled WGS sequence"/>
</dbReference>
<keyword evidence="1" id="KW-0732">Signal</keyword>
<organism evidence="3 4">
    <name type="scientific">Planktotalea frisia</name>
    <dbReference type="NCBI Taxonomy" id="696762"/>
    <lineage>
        <taxon>Bacteria</taxon>
        <taxon>Pseudomonadati</taxon>
        <taxon>Pseudomonadota</taxon>
        <taxon>Alphaproteobacteria</taxon>
        <taxon>Rhodobacterales</taxon>
        <taxon>Paracoccaceae</taxon>
        <taxon>Planktotalea</taxon>
    </lineage>
</organism>
<feature type="domain" description="Glucose/Sorbosone dehydrogenase" evidence="2">
    <location>
        <begin position="36"/>
        <end position="353"/>
    </location>
</feature>
<protein>
    <submittedName>
        <fullName evidence="3">Soluble aldose sugar dehydrogenase YliI</fullName>
        <ecNumber evidence="3">1.1.5.-</ecNumber>
    </submittedName>
</protein>
<keyword evidence="3" id="KW-0560">Oxidoreductase</keyword>
<feature type="signal peptide" evidence="1">
    <location>
        <begin position="1"/>
        <end position="24"/>
    </location>
</feature>
<dbReference type="EMBL" id="MLCB01000202">
    <property type="protein sequence ID" value="OJI92052.1"/>
    <property type="molecule type" value="Genomic_DNA"/>
</dbReference>
<dbReference type="AlphaFoldDB" id="A0A1L9NS91"/>
<name>A0A1L9NS91_9RHOB</name>
<evidence type="ECO:0000313" key="4">
    <source>
        <dbReference type="Proteomes" id="UP000184514"/>
    </source>
</evidence>
<evidence type="ECO:0000256" key="1">
    <source>
        <dbReference type="SAM" id="SignalP"/>
    </source>
</evidence>
<dbReference type="Gene3D" id="2.120.10.30">
    <property type="entry name" value="TolB, C-terminal domain"/>
    <property type="match status" value="1"/>
</dbReference>
<evidence type="ECO:0000313" key="3">
    <source>
        <dbReference type="EMBL" id="OJI92052.1"/>
    </source>
</evidence>
<gene>
    <name evidence="3" type="primary">yliI</name>
    <name evidence="3" type="ORF">PFRI_37320</name>
</gene>
<sequence>MPLNRRQFALAAASSLLAPAALRAQTLKIETIVSGLDAPWAFGFAAGGVLITERDGALLWNSNGAQKRVTGLPAIEVDGQGGLLDLVVPRDFTTSRTIFMTYAKRQGRGSGTAVMRAEFDPNTVALSNVTTIFEMAQGSSGGRHFGSRMVEGRDGTLFITIGDRGDREQAQNPATHNGTIIRITKTGAVPSDNPFVNTPNHLPEIWSYGHRNPQGLALDLDGNLWNNEHGARGGDEINQVSKGANYGWPTISYGKHYSGRKIGEGTNKSGLEQPQHYWDPSIAPSGYLIYSGKLNREWRGHHFVGSLKFDYIARLSGSPLREVQQIQTDATSRVRDIREAPDGNIWFLSVGNGTLNKLHLSK</sequence>
<proteinExistence type="predicted"/>
<dbReference type="STRING" id="696762.PFRI_37320"/>
<accession>A0A1L9NS91</accession>
<dbReference type="InterPro" id="IPR011041">
    <property type="entry name" value="Quinoprot_gluc/sorb_DH_b-prop"/>
</dbReference>
<dbReference type="SUPFAM" id="SSF50952">
    <property type="entry name" value="Soluble quinoprotein glucose dehydrogenase"/>
    <property type="match status" value="1"/>
</dbReference>
<dbReference type="PANTHER" id="PTHR19328">
    <property type="entry name" value="HEDGEHOG-INTERACTING PROTEIN"/>
    <property type="match status" value="1"/>
</dbReference>
<dbReference type="EC" id="1.1.5.-" evidence="3"/>
<comment type="caution">
    <text evidence="3">The sequence shown here is derived from an EMBL/GenBank/DDBJ whole genome shotgun (WGS) entry which is preliminary data.</text>
</comment>
<dbReference type="OrthoDB" id="9770043at2"/>
<dbReference type="InterPro" id="IPR012938">
    <property type="entry name" value="Glc/Sorbosone_DH"/>
</dbReference>
<dbReference type="RefSeq" id="WP_072632217.1">
    <property type="nucleotide sequence ID" value="NZ_JABBAN010000108.1"/>
</dbReference>
<dbReference type="Pfam" id="PF07995">
    <property type="entry name" value="GSDH"/>
    <property type="match status" value="1"/>
</dbReference>
<keyword evidence="4" id="KW-1185">Reference proteome</keyword>